<organism evidence="1 2">
    <name type="scientific">Corchorus capsularis</name>
    <name type="common">Jute</name>
    <dbReference type="NCBI Taxonomy" id="210143"/>
    <lineage>
        <taxon>Eukaryota</taxon>
        <taxon>Viridiplantae</taxon>
        <taxon>Streptophyta</taxon>
        <taxon>Embryophyta</taxon>
        <taxon>Tracheophyta</taxon>
        <taxon>Spermatophyta</taxon>
        <taxon>Magnoliopsida</taxon>
        <taxon>eudicotyledons</taxon>
        <taxon>Gunneridae</taxon>
        <taxon>Pentapetalae</taxon>
        <taxon>rosids</taxon>
        <taxon>malvids</taxon>
        <taxon>Malvales</taxon>
        <taxon>Malvaceae</taxon>
        <taxon>Grewioideae</taxon>
        <taxon>Apeibeae</taxon>
        <taxon>Corchorus</taxon>
    </lineage>
</organism>
<proteinExistence type="predicted"/>
<reference evidence="1 2" key="1">
    <citation type="submission" date="2013-09" db="EMBL/GenBank/DDBJ databases">
        <title>Corchorus capsularis genome sequencing.</title>
        <authorList>
            <person name="Alam M."/>
            <person name="Haque M.S."/>
            <person name="Islam M.S."/>
            <person name="Emdad E.M."/>
            <person name="Islam M.M."/>
            <person name="Ahmed B."/>
            <person name="Halim A."/>
            <person name="Hossen Q.M.M."/>
            <person name="Hossain M.Z."/>
            <person name="Ahmed R."/>
            <person name="Khan M.M."/>
            <person name="Islam R."/>
            <person name="Rashid M.M."/>
            <person name="Khan S.A."/>
            <person name="Rahman M.S."/>
            <person name="Alam M."/>
        </authorList>
    </citation>
    <scope>NUCLEOTIDE SEQUENCE [LARGE SCALE GENOMIC DNA]</scope>
    <source>
        <strain evidence="2">cv. CVL-1</strain>
        <tissue evidence="1">Whole seedling</tissue>
    </source>
</reference>
<protein>
    <submittedName>
        <fullName evidence="1">Uncharacterized protein</fullName>
    </submittedName>
</protein>
<gene>
    <name evidence="1" type="ORF">CCACVL1_07604</name>
</gene>
<accession>A0A1R3J4S4</accession>
<dbReference type="Gramene" id="OMO89823">
    <property type="protein sequence ID" value="OMO89823"/>
    <property type="gene ID" value="CCACVL1_07604"/>
</dbReference>
<dbReference type="Proteomes" id="UP000188268">
    <property type="component" value="Unassembled WGS sequence"/>
</dbReference>
<dbReference type="AlphaFoldDB" id="A0A1R3J4S4"/>
<evidence type="ECO:0000313" key="2">
    <source>
        <dbReference type="Proteomes" id="UP000188268"/>
    </source>
</evidence>
<name>A0A1R3J4S4_COCAP</name>
<dbReference type="EMBL" id="AWWV01008578">
    <property type="protein sequence ID" value="OMO89823.1"/>
    <property type="molecule type" value="Genomic_DNA"/>
</dbReference>
<comment type="caution">
    <text evidence="1">The sequence shown here is derived from an EMBL/GenBank/DDBJ whole genome shotgun (WGS) entry which is preliminary data.</text>
</comment>
<keyword evidence="2" id="KW-1185">Reference proteome</keyword>
<sequence>MANRIRYMAQDNPANTACPMPP</sequence>
<evidence type="ECO:0000313" key="1">
    <source>
        <dbReference type="EMBL" id="OMO89823.1"/>
    </source>
</evidence>